<keyword evidence="5" id="KW-1185">Reference proteome</keyword>
<evidence type="ECO:0000256" key="1">
    <source>
        <dbReference type="ARBA" id="ARBA00022603"/>
    </source>
</evidence>
<comment type="caution">
    <text evidence="4">The sequence shown here is derived from an EMBL/GenBank/DDBJ whole genome shotgun (WGS) entry which is preliminary data.</text>
</comment>
<dbReference type="Gene3D" id="3.40.50.150">
    <property type="entry name" value="Vaccinia Virus protein VP39"/>
    <property type="match status" value="1"/>
</dbReference>
<evidence type="ECO:0000256" key="2">
    <source>
        <dbReference type="ARBA" id="ARBA00022679"/>
    </source>
</evidence>
<dbReference type="PANTHER" id="PTHR43836">
    <property type="entry name" value="CATECHOL O-METHYLTRANSFERASE 1-RELATED"/>
    <property type="match status" value="1"/>
</dbReference>
<reference evidence="4 5" key="1">
    <citation type="submission" date="2019-10" db="EMBL/GenBank/DDBJ databases">
        <title>Prolixibacter strains distinguished by the presence of nitrate reductase genes were adept at nitrate-dependent anaerobic corrosion of metallic iron and carbon steel.</title>
        <authorList>
            <person name="Iino T."/>
            <person name="Shono N."/>
            <person name="Ito K."/>
            <person name="Nakamura R."/>
            <person name="Sueoka K."/>
            <person name="Harayama S."/>
            <person name="Ohkuma M."/>
        </authorList>
    </citation>
    <scope>NUCLEOTIDE SEQUENCE [LARGE SCALE GENOMIC DNA]</scope>
    <source>
        <strain evidence="4 5">JCM 13498</strain>
    </source>
</reference>
<dbReference type="InterPro" id="IPR002935">
    <property type="entry name" value="SAM_O-MeTrfase"/>
</dbReference>
<evidence type="ECO:0000313" key="4">
    <source>
        <dbReference type="EMBL" id="GET34879.1"/>
    </source>
</evidence>
<dbReference type="PANTHER" id="PTHR43836:SF2">
    <property type="entry name" value="CATECHOL O-METHYLTRANSFERASE 1-RELATED"/>
    <property type="match status" value="1"/>
</dbReference>
<protein>
    <recommendedName>
        <fullName evidence="6">O-methyltransferase</fullName>
    </recommendedName>
</protein>
<dbReference type="CDD" id="cd02440">
    <property type="entry name" value="AdoMet_MTases"/>
    <property type="match status" value="1"/>
</dbReference>
<evidence type="ECO:0000313" key="5">
    <source>
        <dbReference type="Proteomes" id="UP000391834"/>
    </source>
</evidence>
<dbReference type="RefSeq" id="WP_025866051.1">
    <property type="nucleotide sequence ID" value="NZ_BLAX01000001.1"/>
</dbReference>
<evidence type="ECO:0000256" key="3">
    <source>
        <dbReference type="ARBA" id="ARBA00022691"/>
    </source>
</evidence>
<dbReference type="Proteomes" id="UP000391834">
    <property type="component" value="Unassembled WGS sequence"/>
</dbReference>
<dbReference type="AlphaFoldDB" id="A0A5M4B3X8"/>
<keyword evidence="1" id="KW-0489">Methyltransferase</keyword>
<accession>A0A5M4B3X8</accession>
<keyword evidence="2" id="KW-0808">Transferase</keyword>
<organism evidence="4 5">
    <name type="scientific">Prolixibacter bellariivorans</name>
    <dbReference type="NCBI Taxonomy" id="314319"/>
    <lineage>
        <taxon>Bacteria</taxon>
        <taxon>Pseudomonadati</taxon>
        <taxon>Bacteroidota</taxon>
        <taxon>Bacteroidia</taxon>
        <taxon>Marinilabiliales</taxon>
        <taxon>Prolixibacteraceae</taxon>
        <taxon>Prolixibacter</taxon>
    </lineage>
</organism>
<dbReference type="GO" id="GO:0032259">
    <property type="term" value="P:methylation"/>
    <property type="evidence" value="ECO:0007669"/>
    <property type="project" value="UniProtKB-KW"/>
</dbReference>
<name>A0A5M4B3X8_9BACT</name>
<sequence>MKHPLKLLIAFTLVAIGFVVPNFSRGQGLYVEPKNDLDRKVQQFLIAHKQSWHDMNIPRADGKLLYKIIVDNNYKSAVEIGTSTGHSGIWIAWALSKTGGKLITFEINERRYQEALEHFREAGLSDYIDARLGNARELVPKLEGKYDFVFSDADKNWYTNYFKAMAPKLKVGGCFTAHNIRKGGGYYGTGEFLRYVESLPNFKTTVDENGGGVSISYKIAKP</sequence>
<keyword evidence="3" id="KW-0949">S-adenosyl-L-methionine</keyword>
<dbReference type="OrthoDB" id="9799672at2"/>
<dbReference type="InterPro" id="IPR029063">
    <property type="entry name" value="SAM-dependent_MTases_sf"/>
</dbReference>
<proteinExistence type="predicted"/>
<dbReference type="Pfam" id="PF01596">
    <property type="entry name" value="Methyltransf_3"/>
    <property type="match status" value="1"/>
</dbReference>
<gene>
    <name evidence="4" type="ORF">PbJCM13498_37420</name>
</gene>
<dbReference type="GO" id="GO:0008171">
    <property type="term" value="F:O-methyltransferase activity"/>
    <property type="evidence" value="ECO:0007669"/>
    <property type="project" value="InterPro"/>
</dbReference>
<dbReference type="SUPFAM" id="SSF53335">
    <property type="entry name" value="S-adenosyl-L-methionine-dependent methyltransferases"/>
    <property type="match status" value="1"/>
</dbReference>
<evidence type="ECO:0008006" key="6">
    <source>
        <dbReference type="Google" id="ProtNLM"/>
    </source>
</evidence>
<dbReference type="EMBL" id="BLAX01000001">
    <property type="protein sequence ID" value="GET34879.1"/>
    <property type="molecule type" value="Genomic_DNA"/>
</dbReference>
<dbReference type="PROSITE" id="PS51682">
    <property type="entry name" value="SAM_OMT_I"/>
    <property type="match status" value="1"/>
</dbReference>